<sequence length="249" mass="29163">METIYKNEILGESGCCNVNFLVHDNKFYVMDNHLCASWCWEQKINPAYQYGIFHIDRHYDLLNNLSDAYLRTNHDRLTGINFDDFNSLANATGIRYDNYIDTFYRLHPELLTVAYYCTHHDGSDWHNMSLESISSDATDVKIYDLVDNVDYWIGGSDIEHWILNIDLDFFFQGQGEEGHYRFLTTHYVKRLCRAIKKVLDKIDVISIALSPEFCNGWGSSFDVLHIFEDELGFKMPFKYSKIEGRDVLV</sequence>
<gene>
    <name evidence="1" type="ORF">NND11_09260</name>
</gene>
<dbReference type="EMBL" id="JANDXR010000010">
    <property type="protein sequence ID" value="MCP9501736.1"/>
    <property type="molecule type" value="Genomic_DNA"/>
</dbReference>
<organism evidence="1 2">
    <name type="scientific">Segatella copri</name>
    <dbReference type="NCBI Taxonomy" id="165179"/>
    <lineage>
        <taxon>Bacteria</taxon>
        <taxon>Pseudomonadati</taxon>
        <taxon>Bacteroidota</taxon>
        <taxon>Bacteroidia</taxon>
        <taxon>Bacteroidales</taxon>
        <taxon>Prevotellaceae</taxon>
        <taxon>Segatella</taxon>
    </lineage>
</organism>
<accession>A0AAW5I333</accession>
<protein>
    <submittedName>
        <fullName evidence="1">UPF0489 family protein</fullName>
    </submittedName>
</protein>
<evidence type="ECO:0000313" key="1">
    <source>
        <dbReference type="EMBL" id="MCP9501736.1"/>
    </source>
</evidence>
<evidence type="ECO:0000313" key="2">
    <source>
        <dbReference type="Proteomes" id="UP001206014"/>
    </source>
</evidence>
<reference evidence="1" key="1">
    <citation type="submission" date="2022-07" db="EMBL/GenBank/DDBJ databases">
        <title>Prevotella copri.</title>
        <authorList>
            <person name="Yang C."/>
        </authorList>
    </citation>
    <scope>NUCLEOTIDE SEQUENCE</scope>
    <source>
        <strain evidence="1">HF88</strain>
    </source>
</reference>
<proteinExistence type="predicted"/>
<name>A0AAW5I333_9BACT</name>
<dbReference type="RefSeq" id="WP_234564361.1">
    <property type="nucleotide sequence ID" value="NZ_JAJTTD010000010.1"/>
</dbReference>
<comment type="caution">
    <text evidence="1">The sequence shown here is derived from an EMBL/GenBank/DDBJ whole genome shotgun (WGS) entry which is preliminary data.</text>
</comment>
<dbReference type="AlphaFoldDB" id="A0AAW5I333"/>
<dbReference type="Proteomes" id="UP001206014">
    <property type="component" value="Unassembled WGS sequence"/>
</dbReference>